<evidence type="ECO:0000313" key="2">
    <source>
        <dbReference type="EMBL" id="GAU95996.1"/>
    </source>
</evidence>
<keyword evidence="3" id="KW-1185">Reference proteome</keyword>
<evidence type="ECO:0008006" key="4">
    <source>
        <dbReference type="Google" id="ProtNLM"/>
    </source>
</evidence>
<comment type="caution">
    <text evidence="2">The sequence shown here is derived from an EMBL/GenBank/DDBJ whole genome shotgun (WGS) entry which is preliminary data.</text>
</comment>
<protein>
    <recommendedName>
        <fullName evidence="4">Cadherin domain-containing protein</fullName>
    </recommendedName>
</protein>
<proteinExistence type="predicted"/>
<evidence type="ECO:0000313" key="3">
    <source>
        <dbReference type="Proteomes" id="UP000186922"/>
    </source>
</evidence>
<dbReference type="OrthoDB" id="10058428at2759"/>
<dbReference type="EMBL" id="BDGG01000003">
    <property type="protein sequence ID" value="GAU95996.1"/>
    <property type="molecule type" value="Genomic_DNA"/>
</dbReference>
<dbReference type="Proteomes" id="UP000186922">
    <property type="component" value="Unassembled WGS sequence"/>
</dbReference>
<accession>A0A1D1V2F2</accession>
<organism evidence="2 3">
    <name type="scientific">Ramazzottius varieornatus</name>
    <name type="common">Water bear</name>
    <name type="synonym">Tardigrade</name>
    <dbReference type="NCBI Taxonomy" id="947166"/>
    <lineage>
        <taxon>Eukaryota</taxon>
        <taxon>Metazoa</taxon>
        <taxon>Ecdysozoa</taxon>
        <taxon>Tardigrada</taxon>
        <taxon>Eutardigrada</taxon>
        <taxon>Parachela</taxon>
        <taxon>Hypsibioidea</taxon>
        <taxon>Ramazzottiidae</taxon>
        <taxon>Ramazzottius</taxon>
    </lineage>
</organism>
<keyword evidence="1" id="KW-0732">Signal</keyword>
<feature type="signal peptide" evidence="1">
    <location>
        <begin position="1"/>
        <end position="34"/>
    </location>
</feature>
<name>A0A1D1V2F2_RAMVA</name>
<gene>
    <name evidence="2" type="primary">RvY_07507</name>
    <name evidence="2" type="synonym">RvY_07507.1</name>
    <name evidence="2" type="ORF">RvY_07507-1</name>
</gene>
<feature type="chain" id="PRO_5008897941" description="Cadherin domain-containing protein" evidence="1">
    <location>
        <begin position="35"/>
        <end position="137"/>
    </location>
</feature>
<sequence length="137" mass="14976">MFACGFLTPRRGGSLTYHLFFCFFILLSPPAVNGFGVTFLPGVIKVVCGTPTESVIGNLTVRKVFWPVSWVPTYLGGDPDDPTTYFTIDESTGAISRNKLYPPTFTQQIYKIDGLDASGSSNLVSAYITFIWPQCGS</sequence>
<reference evidence="2 3" key="1">
    <citation type="journal article" date="2016" name="Nat. Commun.">
        <title>Extremotolerant tardigrade genome and improved radiotolerance of human cultured cells by tardigrade-unique protein.</title>
        <authorList>
            <person name="Hashimoto T."/>
            <person name="Horikawa D.D."/>
            <person name="Saito Y."/>
            <person name="Kuwahara H."/>
            <person name="Kozuka-Hata H."/>
            <person name="Shin-I T."/>
            <person name="Minakuchi Y."/>
            <person name="Ohishi K."/>
            <person name="Motoyama A."/>
            <person name="Aizu T."/>
            <person name="Enomoto A."/>
            <person name="Kondo K."/>
            <person name="Tanaka S."/>
            <person name="Hara Y."/>
            <person name="Koshikawa S."/>
            <person name="Sagara H."/>
            <person name="Miura T."/>
            <person name="Yokobori S."/>
            <person name="Miyagawa K."/>
            <person name="Suzuki Y."/>
            <person name="Kubo T."/>
            <person name="Oyama M."/>
            <person name="Kohara Y."/>
            <person name="Fujiyama A."/>
            <person name="Arakawa K."/>
            <person name="Katayama T."/>
            <person name="Toyoda A."/>
            <person name="Kunieda T."/>
        </authorList>
    </citation>
    <scope>NUCLEOTIDE SEQUENCE [LARGE SCALE GENOMIC DNA]</scope>
    <source>
        <strain evidence="2 3">YOKOZUNA-1</strain>
    </source>
</reference>
<evidence type="ECO:0000256" key="1">
    <source>
        <dbReference type="SAM" id="SignalP"/>
    </source>
</evidence>
<dbReference type="AlphaFoldDB" id="A0A1D1V2F2"/>